<protein>
    <submittedName>
        <fullName evidence="2">Uncharacterized protein</fullName>
    </submittedName>
</protein>
<proteinExistence type="predicted"/>
<gene>
    <name evidence="2" type="ORF">EJ04DRAFT_564209</name>
</gene>
<dbReference type="Proteomes" id="UP000799444">
    <property type="component" value="Unassembled WGS sequence"/>
</dbReference>
<dbReference type="AlphaFoldDB" id="A0A9P4QVK1"/>
<feature type="region of interest" description="Disordered" evidence="1">
    <location>
        <begin position="1"/>
        <end position="45"/>
    </location>
</feature>
<evidence type="ECO:0000313" key="3">
    <source>
        <dbReference type="Proteomes" id="UP000799444"/>
    </source>
</evidence>
<name>A0A9P4QVK1_9PLEO</name>
<evidence type="ECO:0000313" key="2">
    <source>
        <dbReference type="EMBL" id="KAF2734492.1"/>
    </source>
</evidence>
<evidence type="ECO:0000256" key="1">
    <source>
        <dbReference type="SAM" id="MobiDB-lite"/>
    </source>
</evidence>
<organism evidence="2 3">
    <name type="scientific">Polyplosphaeria fusca</name>
    <dbReference type="NCBI Taxonomy" id="682080"/>
    <lineage>
        <taxon>Eukaryota</taxon>
        <taxon>Fungi</taxon>
        <taxon>Dikarya</taxon>
        <taxon>Ascomycota</taxon>
        <taxon>Pezizomycotina</taxon>
        <taxon>Dothideomycetes</taxon>
        <taxon>Pleosporomycetidae</taxon>
        <taxon>Pleosporales</taxon>
        <taxon>Tetraplosphaeriaceae</taxon>
        <taxon>Polyplosphaeria</taxon>
    </lineage>
</organism>
<keyword evidence="3" id="KW-1185">Reference proteome</keyword>
<dbReference type="EMBL" id="ML996147">
    <property type="protein sequence ID" value="KAF2734492.1"/>
    <property type="molecule type" value="Genomic_DNA"/>
</dbReference>
<comment type="caution">
    <text evidence="2">The sequence shown here is derived from an EMBL/GenBank/DDBJ whole genome shotgun (WGS) entry which is preliminary data.</text>
</comment>
<accession>A0A9P4QVK1</accession>
<reference evidence="2" key="1">
    <citation type="journal article" date="2020" name="Stud. Mycol.">
        <title>101 Dothideomycetes genomes: a test case for predicting lifestyles and emergence of pathogens.</title>
        <authorList>
            <person name="Haridas S."/>
            <person name="Albert R."/>
            <person name="Binder M."/>
            <person name="Bloem J."/>
            <person name="Labutti K."/>
            <person name="Salamov A."/>
            <person name="Andreopoulos B."/>
            <person name="Baker S."/>
            <person name="Barry K."/>
            <person name="Bills G."/>
            <person name="Bluhm B."/>
            <person name="Cannon C."/>
            <person name="Castanera R."/>
            <person name="Culley D."/>
            <person name="Daum C."/>
            <person name="Ezra D."/>
            <person name="Gonzalez J."/>
            <person name="Henrissat B."/>
            <person name="Kuo A."/>
            <person name="Liang C."/>
            <person name="Lipzen A."/>
            <person name="Lutzoni F."/>
            <person name="Magnuson J."/>
            <person name="Mondo S."/>
            <person name="Nolan M."/>
            <person name="Ohm R."/>
            <person name="Pangilinan J."/>
            <person name="Park H.-J."/>
            <person name="Ramirez L."/>
            <person name="Alfaro M."/>
            <person name="Sun H."/>
            <person name="Tritt A."/>
            <person name="Yoshinaga Y."/>
            <person name="Zwiers L.-H."/>
            <person name="Turgeon B."/>
            <person name="Goodwin S."/>
            <person name="Spatafora J."/>
            <person name="Crous P."/>
            <person name="Grigoriev I."/>
        </authorList>
    </citation>
    <scope>NUCLEOTIDE SEQUENCE</scope>
    <source>
        <strain evidence="2">CBS 125425</strain>
    </source>
</reference>
<sequence>MDYVNDDPPQYTENSCLPPKSGMGNANDDPPRYSEDSSPPYYGSSPHMRSFLPLAQLDHHWVVLNLNDSTNTEHEPAVNAVSSNTLISLPVV</sequence>